<evidence type="ECO:0000313" key="4">
    <source>
        <dbReference type="Proteomes" id="UP000003986"/>
    </source>
</evidence>
<organism evidence="3 4">
    <name type="scientific">Streptomyces filamentosus NRRL 15998</name>
    <dbReference type="NCBI Taxonomy" id="457431"/>
    <lineage>
        <taxon>Bacteria</taxon>
        <taxon>Bacillati</taxon>
        <taxon>Actinomycetota</taxon>
        <taxon>Actinomycetes</taxon>
        <taxon>Kitasatosporales</taxon>
        <taxon>Streptomycetaceae</taxon>
        <taxon>Streptomyces</taxon>
    </lineage>
</organism>
<feature type="transmembrane region" description="Helical" evidence="2">
    <location>
        <begin position="44"/>
        <end position="66"/>
    </location>
</feature>
<evidence type="ECO:0000256" key="2">
    <source>
        <dbReference type="SAM" id="Phobius"/>
    </source>
</evidence>
<dbReference type="AlphaFoldDB" id="D6ABQ1"/>
<dbReference type="Proteomes" id="UP000003986">
    <property type="component" value="Unassembled WGS sequence"/>
</dbReference>
<keyword evidence="2" id="KW-0472">Membrane</keyword>
<reference evidence="4" key="1">
    <citation type="submission" date="2008-10" db="EMBL/GenBank/DDBJ databases">
        <authorList>
            <person name="Molnar K."/>
        </authorList>
    </citation>
    <scope>NUCLEOTIDE SEQUENCE [LARGE SCALE GENOMIC DNA]</scope>
    <source>
        <strain evidence="4">NRRL 15998</strain>
    </source>
</reference>
<feature type="compositionally biased region" description="Basic residues" evidence="1">
    <location>
        <begin position="175"/>
        <end position="184"/>
    </location>
</feature>
<accession>D6ABQ1</accession>
<reference evidence="4" key="2">
    <citation type="submission" date="2008-12" db="EMBL/GenBank/DDBJ databases">
        <title>Annotation of Streptomyces roseosporus strain NRRL 15998.</title>
        <authorList>
            <consortium name="The Broad Institute Genome Sequencing Platform"/>
            <consortium name="Broad Institute Microbial Sequencing Center"/>
            <person name="Fischbach M."/>
            <person name="Ward D."/>
            <person name="Young S."/>
            <person name="Kodira C.D."/>
            <person name="Zeng Q."/>
            <person name="Koehrsen M."/>
            <person name="Godfrey P."/>
            <person name="Alvarado L."/>
            <person name="Berlin A.M."/>
            <person name="Borenstein D."/>
            <person name="Chen Z."/>
            <person name="Engels R."/>
            <person name="Freedman E."/>
            <person name="Gellesch M."/>
            <person name="Goldberg J."/>
            <person name="Griggs A."/>
            <person name="Gujja S."/>
            <person name="Heiman D.I."/>
            <person name="Hepburn T.A."/>
            <person name="Howarth C."/>
            <person name="Jen D."/>
            <person name="Larson L."/>
            <person name="Lewis B."/>
            <person name="Mehta T."/>
            <person name="Park D."/>
            <person name="Pearson M."/>
            <person name="Roberts A."/>
            <person name="Saif S."/>
            <person name="Shea T.D."/>
            <person name="Shenoy N."/>
            <person name="Sisk P."/>
            <person name="Stolte C."/>
            <person name="Sykes S.N."/>
            <person name="Walk T."/>
            <person name="White J."/>
            <person name="Yandava C."/>
            <person name="Straight P."/>
            <person name="Clardy J."/>
            <person name="Hung D."/>
            <person name="Kolter R."/>
            <person name="Mekalanos J."/>
            <person name="Walker S."/>
            <person name="Walsh C.T."/>
            <person name="Wieland B.L.C."/>
            <person name="Ilzarbe M."/>
            <person name="Galagan J."/>
            <person name="Nusbaum C."/>
            <person name="Birren B."/>
        </authorList>
    </citation>
    <scope>NUCLEOTIDE SEQUENCE [LARGE SCALE GENOMIC DNA]</scope>
    <source>
        <strain evidence="4">NRRL 15998</strain>
    </source>
</reference>
<protein>
    <submittedName>
        <fullName evidence="3">Predicted protein</fullName>
    </submittedName>
</protein>
<name>D6ABQ1_STRFL</name>
<feature type="transmembrane region" description="Helical" evidence="2">
    <location>
        <begin position="78"/>
        <end position="101"/>
    </location>
</feature>
<keyword evidence="2" id="KW-0812">Transmembrane</keyword>
<gene>
    <name evidence="3" type="ORF">SSGG_05874</name>
</gene>
<proteinExistence type="predicted"/>
<keyword evidence="2" id="KW-1133">Transmembrane helix</keyword>
<dbReference type="EMBL" id="DS999644">
    <property type="protein sequence ID" value="EFE78507.2"/>
    <property type="molecule type" value="Genomic_DNA"/>
</dbReference>
<sequence>MDMATGAGLWGAGLGAWYGPGTPLVQRVRGYRPNRRGHIKLARWARIGCIRVAAVLLVALALAVTMDPPAGSDATERGLVGAVVLVMASFVWRCSLVRVVLRPGEIVHHSLWRRTVVPCSAVKRFVRPEGRSPLALETHAGEEVHFWLLDRSLWDLFYDFSSVCADAMGAHVRAARSKPPRARSARSGSPRSRKAPSRYAPVERRFTWSVGADTMALGAVVCAVAGLIG</sequence>
<evidence type="ECO:0000313" key="3">
    <source>
        <dbReference type="EMBL" id="EFE78507.2"/>
    </source>
</evidence>
<evidence type="ECO:0000256" key="1">
    <source>
        <dbReference type="SAM" id="MobiDB-lite"/>
    </source>
</evidence>
<feature type="region of interest" description="Disordered" evidence="1">
    <location>
        <begin position="175"/>
        <end position="198"/>
    </location>
</feature>
<feature type="transmembrane region" description="Helical" evidence="2">
    <location>
        <begin position="206"/>
        <end position="228"/>
    </location>
</feature>